<evidence type="ECO:0000256" key="1">
    <source>
        <dbReference type="SAM" id="MobiDB-lite"/>
    </source>
</evidence>
<reference evidence="3" key="1">
    <citation type="journal article" date="2019" name="Int. J. Syst. Evol. Microbiol.">
        <title>The Global Catalogue of Microorganisms (GCM) 10K type strain sequencing project: providing services to taxonomists for standard genome sequencing and annotation.</title>
        <authorList>
            <consortium name="The Broad Institute Genomics Platform"/>
            <consortium name="The Broad Institute Genome Sequencing Center for Infectious Disease"/>
            <person name="Wu L."/>
            <person name="Ma J."/>
        </authorList>
    </citation>
    <scope>NUCLEOTIDE SEQUENCE [LARGE SCALE GENOMIC DNA]</scope>
    <source>
        <strain evidence="3">CGMCC 4.7396</strain>
    </source>
</reference>
<evidence type="ECO:0000313" key="2">
    <source>
        <dbReference type="EMBL" id="MFC3493393.1"/>
    </source>
</evidence>
<dbReference type="Proteomes" id="UP001595712">
    <property type="component" value="Unassembled WGS sequence"/>
</dbReference>
<dbReference type="RefSeq" id="WP_387976378.1">
    <property type="nucleotide sequence ID" value="NZ_JBHRWO010000010.1"/>
</dbReference>
<evidence type="ECO:0000313" key="3">
    <source>
        <dbReference type="Proteomes" id="UP001595712"/>
    </source>
</evidence>
<dbReference type="EMBL" id="JBHRWO010000010">
    <property type="protein sequence ID" value="MFC3493393.1"/>
    <property type="molecule type" value="Genomic_DNA"/>
</dbReference>
<keyword evidence="3" id="KW-1185">Reference proteome</keyword>
<sequence>MLTEDAKRAIECLEEAPSDFADAFSSALAAAKGRSIIDPSAESEHTLESYATAAEVGAALFRSANSSKGSIRAAIAGSLREIASTGPQPYADAATWVDAFWLAVICRDLNNADMLADIPVSLLRASGAVCDPYIYDWVEALQAFWRGDPDQALGDKLVAAVEGCAPNALRITEAEHVLKIVHPPMDLFYRFIVLDEEEGFDAALVEALELHQSYYAETEDRANEIQGLVSLPLLAITNLRCDTGWSIDVESDYIPLHLVEAFEISQPARQTAMCRSRETPPGPCGADCLAAESPPAGDP</sequence>
<proteinExistence type="predicted"/>
<comment type="caution">
    <text evidence="2">The sequence shown here is derived from an EMBL/GenBank/DDBJ whole genome shotgun (WGS) entry which is preliminary data.</text>
</comment>
<dbReference type="InterPro" id="IPR029074">
    <property type="entry name" value="Imm49"/>
</dbReference>
<dbReference type="Pfam" id="PF15575">
    <property type="entry name" value="Imm49"/>
    <property type="match status" value="1"/>
</dbReference>
<accession>A0ABV7Q0X8</accession>
<protein>
    <submittedName>
        <fullName evidence="2">Immunity 49 family protein</fullName>
    </submittedName>
</protein>
<gene>
    <name evidence="2" type="ORF">ACFO8M_12975</name>
</gene>
<name>A0ABV7Q0X8_9ACTN</name>
<organism evidence="2 3">
    <name type="scientific">Glycomyces rhizosphaerae</name>
    <dbReference type="NCBI Taxonomy" id="2054422"/>
    <lineage>
        <taxon>Bacteria</taxon>
        <taxon>Bacillati</taxon>
        <taxon>Actinomycetota</taxon>
        <taxon>Actinomycetes</taxon>
        <taxon>Glycomycetales</taxon>
        <taxon>Glycomycetaceae</taxon>
        <taxon>Glycomyces</taxon>
    </lineage>
</organism>
<feature type="region of interest" description="Disordered" evidence="1">
    <location>
        <begin position="274"/>
        <end position="299"/>
    </location>
</feature>